<reference evidence="1 2" key="1">
    <citation type="submission" date="2017-11" db="EMBL/GenBank/DDBJ databases">
        <title>Draft genome sequence of Mitsuaria sp. HWN-4.</title>
        <authorList>
            <person name="Gundlapally S.R."/>
        </authorList>
    </citation>
    <scope>NUCLEOTIDE SEQUENCE [LARGE SCALE GENOMIC DNA]</scope>
    <source>
        <strain evidence="1 2">HWN-4</strain>
    </source>
</reference>
<dbReference type="AlphaFoldDB" id="A0A2G9C496"/>
<accession>A0A2G9C496</accession>
<evidence type="ECO:0000313" key="1">
    <source>
        <dbReference type="EMBL" id="PIM51172.1"/>
    </source>
</evidence>
<comment type="caution">
    <text evidence="1">The sequence shown here is derived from an EMBL/GenBank/DDBJ whole genome shotgun (WGS) entry which is preliminary data.</text>
</comment>
<proteinExistence type="predicted"/>
<name>A0A2G9C496_9BURK</name>
<gene>
    <name evidence="1" type="ORF">CS062_21280</name>
</gene>
<sequence>MRALRPELYSDSVPKTEHRLKAEILSHHLDTITERNQTHDFEIFCRKLCERAICPNLRPATGPEGGGDSKADTETVPVADEVSKLQIVVVGQANGGRERWAFAFSAKQKWAEKARSDVAGIVATGRDYQRIIFVTSRAARAKERSRVEDALSREYGVPVTIHDRAWIIDEVIEKNRRDLAFNYLGIGEEATENALGPKDYSRKQQLADIERELEDPTAFEGMSMHRATEALVAAKLSRSLGMPRTDVDGRFLRAVRLADDGGTGRQKLEARYESLWTAFWWFDDVAAVVAGYEQFEATVIDDDIAKNLQFLCNLAQLLFNAVFRNGWDRDKVQLDARFARLKARLETLANEAERPNNALQARASLLVIRANEAVINDAAADLSSLWPEFSDVLVEADGLGEFEATLLIRMIEAFGPAAGSDRGYRDLVDQASDFVAKRTSEGEGALILVRRARQLGESEEVMEMIRLLGKAARRLNKKEYAEQFIEAMTLLAIAYRSAGLLWAARAAFTTAAASLFIEGEESGDMPATIFPTLMAGASIAVELKHFPETLEAMQLARGCLSSLPYSDESLEVAHERLRDYDGILACQIINLGEADLERLCTMPDVLEKMQLLVSRTTLLYALGHEALMRSDGSIPAEDSPSDVAAMFQRLADQPAADATWRPAVFNAAGKQSFSTSVLGLRVDVVHEATDASITVAEAVAGAIEAFFATAYELQAAAHIERFAVRIFEADVAKYEVSIDGDRTGLTVQWPRGVIPSPASSYGDYQNMLMDVAGEVFSSTCHVKSTKDALPRLFEKDAAGERVAMVGSVCLSRARIFSGVARLSDWEKHSPKRYDVLPTRPRIVRSSSAMRREEPQGGNEERTADLPEIRDHRDMRVRSVIDVHLWDRAKWRGAGYGDVGPHAPPWFGLMFTDGEAGTRIFERWRERFGDVDKDEEIYIGMVRKFSAEHPAHYGIIVTSNLKDDERIAMVAARMHTMLPTNDVNLSRFLAAYRRVGSYLLMPATFDGSGPPVFRHDLAIKKRALIVKDAAEISATDIESMYLRRSNS</sequence>
<organism evidence="1 2">
    <name type="scientific">Roseateles chitinivorans</name>
    <dbReference type="NCBI Taxonomy" id="2917965"/>
    <lineage>
        <taxon>Bacteria</taxon>
        <taxon>Pseudomonadati</taxon>
        <taxon>Pseudomonadota</taxon>
        <taxon>Betaproteobacteria</taxon>
        <taxon>Burkholderiales</taxon>
        <taxon>Sphaerotilaceae</taxon>
        <taxon>Roseateles</taxon>
    </lineage>
</organism>
<dbReference type="OrthoDB" id="7437075at2"/>
<dbReference type="EMBL" id="PEOG01000077">
    <property type="protein sequence ID" value="PIM51172.1"/>
    <property type="molecule type" value="Genomic_DNA"/>
</dbReference>
<keyword evidence="2" id="KW-1185">Reference proteome</keyword>
<evidence type="ECO:0000313" key="2">
    <source>
        <dbReference type="Proteomes" id="UP000231501"/>
    </source>
</evidence>
<protein>
    <submittedName>
        <fullName evidence="1">Uncharacterized protein</fullName>
    </submittedName>
</protein>
<dbReference type="Proteomes" id="UP000231501">
    <property type="component" value="Unassembled WGS sequence"/>
</dbReference>